<dbReference type="PRINTS" id="PR00724">
    <property type="entry name" value="CRBOXYPTASEC"/>
</dbReference>
<evidence type="ECO:0000313" key="9">
    <source>
        <dbReference type="Proteomes" id="UP000319257"/>
    </source>
</evidence>
<dbReference type="Pfam" id="PF00450">
    <property type="entry name" value="Peptidase_S10"/>
    <property type="match status" value="1"/>
</dbReference>
<dbReference type="STRING" id="1093900.A0A507AZC7"/>
<evidence type="ECO:0000256" key="3">
    <source>
        <dbReference type="ARBA" id="ARBA00022670"/>
    </source>
</evidence>
<keyword evidence="6" id="KW-0732">Signal</keyword>
<dbReference type="RefSeq" id="XP_030991922.1">
    <property type="nucleotide sequence ID" value="XM_031135484.1"/>
</dbReference>
<dbReference type="PANTHER" id="PTHR11802">
    <property type="entry name" value="SERINE PROTEASE FAMILY S10 SERINE CARBOXYPEPTIDASE"/>
    <property type="match status" value="1"/>
</dbReference>
<keyword evidence="3 6" id="KW-0645">Protease</keyword>
<dbReference type="Gene3D" id="3.40.50.1820">
    <property type="entry name" value="alpha/beta hydrolase"/>
    <property type="match status" value="1"/>
</dbReference>
<dbReference type="AlphaFoldDB" id="A0A507AZC7"/>
<feature type="region of interest" description="Disordered" evidence="7">
    <location>
        <begin position="618"/>
        <end position="647"/>
    </location>
</feature>
<sequence>MSMLSPDSWRGTLLSLLLSYLLPHVALAQFPSPHGANLTRIVSPLNSNITVTFKEPKGACKTAFDSQKQYTGWVNVPGRYDTNLFFWFVAARQPTSLLTIWLNGGPGSSSMVGLFTETGPCEVVELGKDRLGTAAREWGWDRASNMLFIDQPNQVGFSYDVSTNGTLNLLSQEISIPPKSTADYSPLVLNGTFSSQNVSSTANTTELAAKAIYHMMQGFLTTFPQYNPPNSSTLGVNLFAESYGGKYGPIFADVWESENLKRSNGSAFARSTVDIHLTSLGIVNGCVDDLIQGPSYASMMINNTYGARLVQPLQAKLANASFYQPDGCSDLIHQCRDTAAVHDPNNQGDVESVNSICARAQKTCTAQLLDPYGNSGKSYYDIAANVPDSFPRGFYAEYLNTAGVQLAIGAPINYTDTSDEVNTAFAQTGDYERYPTLVPKIARLLRSGVRVGLMYGDRDFICNWIGGEAVSFAIADAAGAPYSSAFNAAGYAPIIVNDSYIGGAVRQFGNLSFSRVYQAGHLVPAYQPETAFQIFARIVMGTSVSTGDRISLDAYNTTGSANATSSFKLPDSPSPTCYVRQLATACAANQVSSLRAGQGTIINGVWYAASSDWPGATSTSTAGSPSTTASTPTLTGLFTATSTPKNGAGTSRLEMKSLILACVIALGLEFARYF</sequence>
<reference evidence="8 9" key="1">
    <citation type="submission" date="2019-06" db="EMBL/GenBank/DDBJ databases">
        <title>Draft genome sequence of the filamentous fungus Phialemoniopsis curvata isolated from diesel fuel.</title>
        <authorList>
            <person name="Varaljay V.A."/>
            <person name="Lyon W.J."/>
            <person name="Crouch A.L."/>
            <person name="Drake C.E."/>
            <person name="Hollomon J.M."/>
            <person name="Nadeau L.J."/>
            <person name="Nunn H.S."/>
            <person name="Stevenson B.S."/>
            <person name="Bojanowski C.L."/>
            <person name="Crookes-Goodson W.J."/>
        </authorList>
    </citation>
    <scope>NUCLEOTIDE SEQUENCE [LARGE SCALE GENOMIC DNA]</scope>
    <source>
        <strain evidence="8 9">D216</strain>
    </source>
</reference>
<dbReference type="GO" id="GO:0000324">
    <property type="term" value="C:fungal-type vacuole"/>
    <property type="evidence" value="ECO:0007669"/>
    <property type="project" value="TreeGrafter"/>
</dbReference>
<evidence type="ECO:0000313" key="8">
    <source>
        <dbReference type="EMBL" id="TPX10211.1"/>
    </source>
</evidence>
<keyword evidence="2 6" id="KW-0121">Carboxypeptidase</keyword>
<comment type="similarity">
    <text evidence="1 6">Belongs to the peptidase S10 family.</text>
</comment>
<dbReference type="OrthoDB" id="443318at2759"/>
<keyword evidence="4 6" id="KW-0378">Hydrolase</keyword>
<proteinExistence type="inferred from homology"/>
<keyword evidence="5" id="KW-0325">Glycoprotein</keyword>
<comment type="caution">
    <text evidence="8">The sequence shown here is derived from an EMBL/GenBank/DDBJ whole genome shotgun (WGS) entry which is preliminary data.</text>
</comment>
<dbReference type="Proteomes" id="UP000319257">
    <property type="component" value="Unassembled WGS sequence"/>
</dbReference>
<evidence type="ECO:0000256" key="6">
    <source>
        <dbReference type="RuleBase" id="RU361156"/>
    </source>
</evidence>
<keyword evidence="9" id="KW-1185">Reference proteome</keyword>
<protein>
    <recommendedName>
        <fullName evidence="6">Carboxypeptidase</fullName>
        <ecNumber evidence="6">3.4.16.-</ecNumber>
    </recommendedName>
</protein>
<dbReference type="GeneID" id="41968855"/>
<dbReference type="InterPro" id="IPR001563">
    <property type="entry name" value="Peptidase_S10"/>
</dbReference>
<dbReference type="GO" id="GO:0004185">
    <property type="term" value="F:serine-type carboxypeptidase activity"/>
    <property type="evidence" value="ECO:0007669"/>
    <property type="project" value="UniProtKB-UniRule"/>
</dbReference>
<dbReference type="SUPFAM" id="SSF53474">
    <property type="entry name" value="alpha/beta-Hydrolases"/>
    <property type="match status" value="1"/>
</dbReference>
<dbReference type="InterPro" id="IPR018202">
    <property type="entry name" value="Ser_caboxypep_ser_AS"/>
</dbReference>
<dbReference type="EC" id="3.4.16.-" evidence="6"/>
<dbReference type="EMBL" id="SKBQ01000005">
    <property type="protein sequence ID" value="TPX10211.1"/>
    <property type="molecule type" value="Genomic_DNA"/>
</dbReference>
<feature type="chain" id="PRO_5021512314" description="Carboxypeptidase" evidence="6">
    <location>
        <begin position="29"/>
        <end position="674"/>
    </location>
</feature>
<feature type="compositionally biased region" description="Low complexity" evidence="7">
    <location>
        <begin position="618"/>
        <end position="637"/>
    </location>
</feature>
<dbReference type="PANTHER" id="PTHR11802:SF404">
    <property type="entry name" value="CARBOXYPEPTIDASE"/>
    <property type="match status" value="1"/>
</dbReference>
<evidence type="ECO:0000256" key="7">
    <source>
        <dbReference type="SAM" id="MobiDB-lite"/>
    </source>
</evidence>
<name>A0A507AZC7_9PEZI</name>
<organism evidence="8 9">
    <name type="scientific">Thyridium curvatum</name>
    <dbReference type="NCBI Taxonomy" id="1093900"/>
    <lineage>
        <taxon>Eukaryota</taxon>
        <taxon>Fungi</taxon>
        <taxon>Dikarya</taxon>
        <taxon>Ascomycota</taxon>
        <taxon>Pezizomycotina</taxon>
        <taxon>Sordariomycetes</taxon>
        <taxon>Sordariomycetidae</taxon>
        <taxon>Thyridiales</taxon>
        <taxon>Thyridiaceae</taxon>
        <taxon>Thyridium</taxon>
    </lineage>
</organism>
<dbReference type="GO" id="GO:0006508">
    <property type="term" value="P:proteolysis"/>
    <property type="evidence" value="ECO:0007669"/>
    <property type="project" value="UniProtKB-KW"/>
</dbReference>
<dbReference type="InterPro" id="IPR029058">
    <property type="entry name" value="AB_hydrolase_fold"/>
</dbReference>
<evidence type="ECO:0000256" key="1">
    <source>
        <dbReference type="ARBA" id="ARBA00009431"/>
    </source>
</evidence>
<gene>
    <name evidence="8" type="ORF">E0L32_001408</name>
</gene>
<accession>A0A507AZC7</accession>
<dbReference type="PROSITE" id="PS00560">
    <property type="entry name" value="CARBOXYPEPT_SER_HIS"/>
    <property type="match status" value="1"/>
</dbReference>
<evidence type="ECO:0000256" key="4">
    <source>
        <dbReference type="ARBA" id="ARBA00022801"/>
    </source>
</evidence>
<feature type="compositionally biased region" description="Polar residues" evidence="7">
    <location>
        <begin position="638"/>
        <end position="647"/>
    </location>
</feature>
<dbReference type="InParanoid" id="A0A507AZC7"/>
<feature type="signal peptide" evidence="6">
    <location>
        <begin position="1"/>
        <end position="28"/>
    </location>
</feature>
<dbReference type="InterPro" id="IPR033124">
    <property type="entry name" value="Ser_caboxypep_his_AS"/>
</dbReference>
<evidence type="ECO:0000256" key="2">
    <source>
        <dbReference type="ARBA" id="ARBA00022645"/>
    </source>
</evidence>
<dbReference type="PROSITE" id="PS00131">
    <property type="entry name" value="CARBOXYPEPT_SER_SER"/>
    <property type="match status" value="1"/>
</dbReference>
<evidence type="ECO:0000256" key="5">
    <source>
        <dbReference type="ARBA" id="ARBA00023180"/>
    </source>
</evidence>